<protein>
    <submittedName>
        <fullName evidence="1">Uncharacterized protein</fullName>
    </submittedName>
</protein>
<gene>
    <name evidence="1" type="ORF">ACJMK2_015181</name>
</gene>
<dbReference type="InterPro" id="IPR011044">
    <property type="entry name" value="Quino_amine_DH_bsu"/>
</dbReference>
<evidence type="ECO:0000313" key="2">
    <source>
        <dbReference type="Proteomes" id="UP001634394"/>
    </source>
</evidence>
<dbReference type="AlphaFoldDB" id="A0ABD3V2V4"/>
<organism evidence="1 2">
    <name type="scientific">Sinanodonta woodiana</name>
    <name type="common">Chinese pond mussel</name>
    <name type="synonym">Anodonta woodiana</name>
    <dbReference type="NCBI Taxonomy" id="1069815"/>
    <lineage>
        <taxon>Eukaryota</taxon>
        <taxon>Metazoa</taxon>
        <taxon>Spiralia</taxon>
        <taxon>Lophotrochozoa</taxon>
        <taxon>Mollusca</taxon>
        <taxon>Bivalvia</taxon>
        <taxon>Autobranchia</taxon>
        <taxon>Heteroconchia</taxon>
        <taxon>Palaeoheterodonta</taxon>
        <taxon>Unionida</taxon>
        <taxon>Unionoidea</taxon>
        <taxon>Unionidae</taxon>
        <taxon>Unioninae</taxon>
        <taxon>Sinanodonta</taxon>
    </lineage>
</organism>
<comment type="caution">
    <text evidence="1">The sequence shown here is derived from an EMBL/GenBank/DDBJ whole genome shotgun (WGS) entry which is preliminary data.</text>
</comment>
<dbReference type="SUPFAM" id="SSF50969">
    <property type="entry name" value="YVTN repeat-like/Quinoprotein amine dehydrogenase"/>
    <property type="match status" value="1"/>
</dbReference>
<reference evidence="1 2" key="1">
    <citation type="submission" date="2024-11" db="EMBL/GenBank/DDBJ databases">
        <title>Chromosome-level genome assembly of the freshwater bivalve Anodonta woodiana.</title>
        <authorList>
            <person name="Chen X."/>
        </authorList>
    </citation>
    <scope>NUCLEOTIDE SEQUENCE [LARGE SCALE GENOMIC DNA]</scope>
    <source>
        <strain evidence="1">MN2024</strain>
        <tissue evidence="1">Gills</tissue>
    </source>
</reference>
<accession>A0ABD3V2V4</accession>
<dbReference type="Proteomes" id="UP001634394">
    <property type="component" value="Unassembled WGS sequence"/>
</dbReference>
<evidence type="ECO:0000313" key="1">
    <source>
        <dbReference type="EMBL" id="KAL3855984.1"/>
    </source>
</evidence>
<proteinExistence type="predicted"/>
<keyword evidence="2" id="KW-1185">Reference proteome</keyword>
<sequence>MAAGGDDHFDSFVTERIIPLEDTTNIVSFVICRDKIISIDNESPKTHNKVKINRLSDGTFLAVLDSQSHLTAICLMDDNTICVLHFDGLIEMASIESEKEYCNLGEGSHTESGQQGHSGSESSDITMFTITQHFHLRVGFDIYSSVASVNGNIVVVGLKHNIMYWCIVSLDNGNVDCVHRICRVQNGSISCYMTTNDNMIYISCLAGTSYEHTGLYGFDISNPRVRHEYHNNRLQFPKSVVSNENGDIFVCNFGSIIHQLTADCERRVTYFRETGVSYCQGMYWYNGRLYVTCWMSPNITVFRH</sequence>
<dbReference type="EMBL" id="JBJQND010000014">
    <property type="protein sequence ID" value="KAL3855984.1"/>
    <property type="molecule type" value="Genomic_DNA"/>
</dbReference>
<name>A0ABD3V2V4_SINWO</name>